<dbReference type="Proteomes" id="UP001200642">
    <property type="component" value="Unassembled WGS sequence"/>
</dbReference>
<feature type="transmembrane region" description="Helical" evidence="1">
    <location>
        <begin position="57"/>
        <end position="81"/>
    </location>
</feature>
<organism evidence="3 4">
    <name type="scientific">Cerina litoralis</name>
    <dbReference type="NCBI Taxonomy" id="2874477"/>
    <lineage>
        <taxon>Bacteria</taxon>
        <taxon>Pseudomonadati</taxon>
        <taxon>Bacteroidota</taxon>
        <taxon>Flavobacteriia</taxon>
        <taxon>Flavobacteriales</taxon>
        <taxon>Flavobacteriaceae</taxon>
        <taxon>Cerina</taxon>
    </lineage>
</organism>
<keyword evidence="1" id="KW-0812">Transmembrane</keyword>
<evidence type="ECO:0000256" key="1">
    <source>
        <dbReference type="SAM" id="Phobius"/>
    </source>
</evidence>
<evidence type="ECO:0000313" key="3">
    <source>
        <dbReference type="EMBL" id="MCG2462461.1"/>
    </source>
</evidence>
<dbReference type="RefSeq" id="WP_317903599.1">
    <property type="nucleotide sequence ID" value="NZ_JAIRBC010000033.1"/>
</dbReference>
<feature type="domain" description="2TM" evidence="2">
    <location>
        <begin position="10"/>
        <end position="95"/>
    </location>
</feature>
<protein>
    <submittedName>
        <fullName evidence="3">2TM domain-containing protein</fullName>
    </submittedName>
</protein>
<keyword evidence="1" id="KW-0472">Membrane</keyword>
<keyword evidence="1" id="KW-1133">Transmembrane helix</keyword>
<keyword evidence="4" id="KW-1185">Reference proteome</keyword>
<accession>A0AAE3EZA6</accession>
<gene>
    <name evidence="3" type="ORF">K8352_16995</name>
</gene>
<evidence type="ECO:0000313" key="4">
    <source>
        <dbReference type="Proteomes" id="UP001200642"/>
    </source>
</evidence>
<sequence length="105" mass="12817">METNRSDKLKRAKRRIRELKGFYTHLTVYVVINSFILVNLLISNNYNGGEFWRWENFITLFFWGIGLAFHAAKVFGFNPLFGKDWEERQIQKYMERERREAEKYK</sequence>
<name>A0AAE3EZA6_9FLAO</name>
<dbReference type="Pfam" id="PF13239">
    <property type="entry name" value="2TM"/>
    <property type="match status" value="1"/>
</dbReference>
<evidence type="ECO:0000259" key="2">
    <source>
        <dbReference type="Pfam" id="PF13239"/>
    </source>
</evidence>
<dbReference type="AlphaFoldDB" id="A0AAE3EZA6"/>
<reference evidence="3" key="1">
    <citation type="submission" date="2023-02" db="EMBL/GenBank/DDBJ databases">
        <title>Genome of Flavobacteriaceae gen. nov. sp. strain F89.</title>
        <authorList>
            <person name="Wang Y."/>
        </authorList>
    </citation>
    <scope>NUCLEOTIDE SEQUENCE</scope>
    <source>
        <strain evidence="3">F89</strain>
    </source>
</reference>
<dbReference type="InterPro" id="IPR025698">
    <property type="entry name" value="2TM_dom"/>
</dbReference>
<dbReference type="EMBL" id="JAIRBC010000033">
    <property type="protein sequence ID" value="MCG2462461.1"/>
    <property type="molecule type" value="Genomic_DNA"/>
</dbReference>
<proteinExistence type="predicted"/>
<comment type="caution">
    <text evidence="3">The sequence shown here is derived from an EMBL/GenBank/DDBJ whole genome shotgun (WGS) entry which is preliminary data.</text>
</comment>
<feature type="transmembrane region" description="Helical" evidence="1">
    <location>
        <begin position="21"/>
        <end position="42"/>
    </location>
</feature>